<dbReference type="EMBL" id="GIFC01006055">
    <property type="protein sequence ID" value="MXU88138.1"/>
    <property type="molecule type" value="Transcribed_RNA"/>
</dbReference>
<reference evidence="1" key="1">
    <citation type="submission" date="2019-12" db="EMBL/GenBank/DDBJ databases">
        <title>An insight into the sialome of adult female Ixodes ricinus ticks feeding for 6 days.</title>
        <authorList>
            <person name="Perner J."/>
            <person name="Ribeiro J.M.C."/>
        </authorList>
    </citation>
    <scope>NUCLEOTIDE SEQUENCE</scope>
    <source>
        <strain evidence="1">Semi-engorged</strain>
        <tissue evidence="1">Salivary glands</tissue>
    </source>
</reference>
<organism evidence="1">
    <name type="scientific">Ixodes ricinus</name>
    <name type="common">Common tick</name>
    <name type="synonym">Acarus ricinus</name>
    <dbReference type="NCBI Taxonomy" id="34613"/>
    <lineage>
        <taxon>Eukaryota</taxon>
        <taxon>Metazoa</taxon>
        <taxon>Ecdysozoa</taxon>
        <taxon>Arthropoda</taxon>
        <taxon>Chelicerata</taxon>
        <taxon>Arachnida</taxon>
        <taxon>Acari</taxon>
        <taxon>Parasitiformes</taxon>
        <taxon>Ixodida</taxon>
        <taxon>Ixodoidea</taxon>
        <taxon>Ixodidae</taxon>
        <taxon>Ixodinae</taxon>
        <taxon>Ixodes</taxon>
    </lineage>
</organism>
<name>A0A6B0U922_IXORI</name>
<sequence>MFAPPSAIAVVASSLTAGLPGCMFPPPSAIAEVDSSLTTGLQGCMFAPPSAIAMTASSLTAELPGYIFASHHTDLCRGVYLAFVRGFKCAKTEGTAFVFS</sequence>
<protein>
    <submittedName>
        <fullName evidence="1">Putative secreted protein</fullName>
    </submittedName>
</protein>
<proteinExistence type="predicted"/>
<dbReference type="AlphaFoldDB" id="A0A6B0U922"/>
<evidence type="ECO:0000313" key="1">
    <source>
        <dbReference type="EMBL" id="MXU88138.1"/>
    </source>
</evidence>
<accession>A0A6B0U922</accession>